<sequence length="100" mass="10776">MNSNPSTIAPANTQYSNGGHVVFWIGTSNLAVGSTMQVADGLADMDCILNCDSTSRLPPSSSEDSYLELPIVVSDIVLTLCISSLFRHQLIYFRFAGFQG</sequence>
<protein>
    <submittedName>
        <fullName evidence="1">Uncharacterized protein</fullName>
    </submittedName>
</protein>
<keyword evidence="2" id="KW-1185">Reference proteome</keyword>
<organism evidence="1 2">
    <name type="scientific">Aegilops tauschii subsp. strangulata</name>
    <name type="common">Goatgrass</name>
    <dbReference type="NCBI Taxonomy" id="200361"/>
    <lineage>
        <taxon>Eukaryota</taxon>
        <taxon>Viridiplantae</taxon>
        <taxon>Streptophyta</taxon>
        <taxon>Embryophyta</taxon>
        <taxon>Tracheophyta</taxon>
        <taxon>Spermatophyta</taxon>
        <taxon>Magnoliopsida</taxon>
        <taxon>Liliopsida</taxon>
        <taxon>Poales</taxon>
        <taxon>Poaceae</taxon>
        <taxon>BOP clade</taxon>
        <taxon>Pooideae</taxon>
        <taxon>Triticodae</taxon>
        <taxon>Triticeae</taxon>
        <taxon>Triticinae</taxon>
        <taxon>Aegilops</taxon>
    </lineage>
</organism>
<reference evidence="2" key="1">
    <citation type="journal article" date="2014" name="Science">
        <title>Ancient hybridizations among the ancestral genomes of bread wheat.</title>
        <authorList>
            <consortium name="International Wheat Genome Sequencing Consortium,"/>
            <person name="Marcussen T."/>
            <person name="Sandve S.R."/>
            <person name="Heier L."/>
            <person name="Spannagl M."/>
            <person name="Pfeifer M."/>
            <person name="Jakobsen K.S."/>
            <person name="Wulff B.B."/>
            <person name="Steuernagel B."/>
            <person name="Mayer K.F."/>
            <person name="Olsen O.A."/>
        </authorList>
    </citation>
    <scope>NUCLEOTIDE SEQUENCE [LARGE SCALE GENOMIC DNA]</scope>
    <source>
        <strain evidence="2">cv. AL8/78</strain>
    </source>
</reference>
<dbReference type="AlphaFoldDB" id="A0A453SE14"/>
<dbReference type="Proteomes" id="UP000015105">
    <property type="component" value="Chromosome 7D"/>
</dbReference>
<reference evidence="2" key="2">
    <citation type="journal article" date="2017" name="Nat. Plants">
        <title>The Aegilops tauschii genome reveals multiple impacts of transposons.</title>
        <authorList>
            <person name="Zhao G."/>
            <person name="Zou C."/>
            <person name="Li K."/>
            <person name="Wang K."/>
            <person name="Li T."/>
            <person name="Gao L."/>
            <person name="Zhang X."/>
            <person name="Wang H."/>
            <person name="Yang Z."/>
            <person name="Liu X."/>
            <person name="Jiang W."/>
            <person name="Mao L."/>
            <person name="Kong X."/>
            <person name="Jiao Y."/>
            <person name="Jia J."/>
        </authorList>
    </citation>
    <scope>NUCLEOTIDE SEQUENCE [LARGE SCALE GENOMIC DNA]</scope>
    <source>
        <strain evidence="2">cv. AL8/78</strain>
    </source>
</reference>
<reference evidence="1" key="3">
    <citation type="journal article" date="2017" name="Nature">
        <title>Genome sequence of the progenitor of the wheat D genome Aegilops tauschii.</title>
        <authorList>
            <person name="Luo M.C."/>
            <person name="Gu Y.Q."/>
            <person name="Puiu D."/>
            <person name="Wang H."/>
            <person name="Twardziok S.O."/>
            <person name="Deal K.R."/>
            <person name="Huo N."/>
            <person name="Zhu T."/>
            <person name="Wang L."/>
            <person name="Wang Y."/>
            <person name="McGuire P.E."/>
            <person name="Liu S."/>
            <person name="Long H."/>
            <person name="Ramasamy R.K."/>
            <person name="Rodriguez J.C."/>
            <person name="Van S.L."/>
            <person name="Yuan L."/>
            <person name="Wang Z."/>
            <person name="Xia Z."/>
            <person name="Xiao L."/>
            <person name="Anderson O.D."/>
            <person name="Ouyang S."/>
            <person name="Liang Y."/>
            <person name="Zimin A.V."/>
            <person name="Pertea G."/>
            <person name="Qi P."/>
            <person name="Bennetzen J.L."/>
            <person name="Dai X."/>
            <person name="Dawson M.W."/>
            <person name="Muller H.G."/>
            <person name="Kugler K."/>
            <person name="Rivarola-Duarte L."/>
            <person name="Spannagl M."/>
            <person name="Mayer K.F.X."/>
            <person name="Lu F.H."/>
            <person name="Bevan M.W."/>
            <person name="Leroy P."/>
            <person name="Li P."/>
            <person name="You F.M."/>
            <person name="Sun Q."/>
            <person name="Liu Z."/>
            <person name="Lyons E."/>
            <person name="Wicker T."/>
            <person name="Salzberg S.L."/>
            <person name="Devos K.M."/>
            <person name="Dvorak J."/>
        </authorList>
    </citation>
    <scope>NUCLEOTIDE SEQUENCE [LARGE SCALE GENOMIC DNA]</scope>
    <source>
        <strain evidence="1">cv. AL8/78</strain>
    </source>
</reference>
<reference evidence="1" key="5">
    <citation type="journal article" date="2021" name="G3 (Bethesda)">
        <title>Aegilops tauschii genome assembly Aet v5.0 features greater sequence contiguity and improved annotation.</title>
        <authorList>
            <person name="Wang L."/>
            <person name="Zhu T."/>
            <person name="Rodriguez J.C."/>
            <person name="Deal K.R."/>
            <person name="Dubcovsky J."/>
            <person name="McGuire P.E."/>
            <person name="Lux T."/>
            <person name="Spannagl M."/>
            <person name="Mayer K.F.X."/>
            <person name="Baldrich P."/>
            <person name="Meyers B.C."/>
            <person name="Huo N."/>
            <person name="Gu Y.Q."/>
            <person name="Zhou H."/>
            <person name="Devos K.M."/>
            <person name="Bennetzen J.L."/>
            <person name="Unver T."/>
            <person name="Budak H."/>
            <person name="Gulick P.J."/>
            <person name="Galiba G."/>
            <person name="Kalapos B."/>
            <person name="Nelson D.R."/>
            <person name="Li P."/>
            <person name="You F.M."/>
            <person name="Luo M.C."/>
            <person name="Dvorak J."/>
        </authorList>
    </citation>
    <scope>NUCLEOTIDE SEQUENCE [LARGE SCALE GENOMIC DNA]</scope>
    <source>
        <strain evidence="1">cv. AL8/78</strain>
    </source>
</reference>
<evidence type="ECO:0000313" key="1">
    <source>
        <dbReference type="EnsemblPlants" id="AET7Gv20907700.13"/>
    </source>
</evidence>
<reference evidence="1" key="4">
    <citation type="submission" date="2019-03" db="UniProtKB">
        <authorList>
            <consortium name="EnsemblPlants"/>
        </authorList>
    </citation>
    <scope>IDENTIFICATION</scope>
</reference>
<dbReference type="Gramene" id="AET7Gv20907700.13">
    <property type="protein sequence ID" value="AET7Gv20907700.13"/>
    <property type="gene ID" value="AET7Gv20907700"/>
</dbReference>
<proteinExistence type="predicted"/>
<dbReference type="EnsemblPlants" id="AET7Gv20907700.13">
    <property type="protein sequence ID" value="AET7Gv20907700.13"/>
    <property type="gene ID" value="AET7Gv20907700"/>
</dbReference>
<name>A0A453SE14_AEGTS</name>
<accession>A0A453SE14</accession>
<evidence type="ECO:0000313" key="2">
    <source>
        <dbReference type="Proteomes" id="UP000015105"/>
    </source>
</evidence>